<dbReference type="HOGENOM" id="CLU_131195_1_0_1"/>
<dbReference type="OMA" id="PGEVMND"/>
<reference evidence="1 2" key="2">
    <citation type="submission" date="2018-04" db="EMBL/GenBank/DDBJ databases">
        <title>OglaRS2 (Oryza glaberrima Reference Sequence Version 2).</title>
        <authorList>
            <person name="Zhang J."/>
            <person name="Kudrna D."/>
            <person name="Lee S."/>
            <person name="Talag J."/>
            <person name="Rajasekar S."/>
            <person name="Wing R.A."/>
        </authorList>
    </citation>
    <scope>NUCLEOTIDE SEQUENCE [LARGE SCALE GENOMIC DNA]</scope>
    <source>
        <strain evidence="1 2">cv. IRGC 96717</strain>
    </source>
</reference>
<evidence type="ECO:0000313" key="1">
    <source>
        <dbReference type="EnsemblPlants" id="ORGLA07G0006400.1"/>
    </source>
</evidence>
<evidence type="ECO:0000313" key="2">
    <source>
        <dbReference type="Proteomes" id="UP000007306"/>
    </source>
</evidence>
<organism evidence="1 2">
    <name type="scientific">Oryza glaberrima</name>
    <name type="common">African rice</name>
    <dbReference type="NCBI Taxonomy" id="4538"/>
    <lineage>
        <taxon>Eukaryota</taxon>
        <taxon>Viridiplantae</taxon>
        <taxon>Streptophyta</taxon>
        <taxon>Embryophyta</taxon>
        <taxon>Tracheophyta</taxon>
        <taxon>Spermatophyta</taxon>
        <taxon>Magnoliopsida</taxon>
        <taxon>Liliopsida</taxon>
        <taxon>Poales</taxon>
        <taxon>Poaceae</taxon>
        <taxon>BOP clade</taxon>
        <taxon>Oryzoideae</taxon>
        <taxon>Oryzeae</taxon>
        <taxon>Oryzinae</taxon>
        <taxon>Oryza</taxon>
    </lineage>
</organism>
<name>I1Q7H2_ORYGL</name>
<gene>
    <name evidence="1" type="primary">LOC127778413</name>
</gene>
<proteinExistence type="predicted"/>
<sequence length="123" mass="13785">MSPPLLLRRALQRLLPHRTRSFCSSRLSSSSSSPGEVMNDNQVKSIRRFDEFEAMAQREIVEDVEKVRKLKSEDRNYLNRLLTSWGVPNGEFRDKLMWGGNVAAIFIASSAVGTLSAKIDGSA</sequence>
<dbReference type="Gramene" id="ORGLA07G0006400.1">
    <property type="protein sequence ID" value="ORGLA07G0006400.1"/>
    <property type="gene ID" value="ORGLA07G0006400"/>
</dbReference>
<dbReference type="Proteomes" id="UP000007306">
    <property type="component" value="Chromosome 7"/>
</dbReference>
<protein>
    <submittedName>
        <fullName evidence="1">Uncharacterized protein</fullName>
    </submittedName>
</protein>
<dbReference type="EnsemblPlants" id="ORGLA07G0006400.1">
    <property type="protein sequence ID" value="ORGLA07G0006400.1"/>
    <property type="gene ID" value="ORGLA07G0006400"/>
</dbReference>
<keyword evidence="2" id="KW-1185">Reference proteome</keyword>
<reference evidence="1" key="1">
    <citation type="submission" date="2015-06" db="UniProtKB">
        <authorList>
            <consortium name="EnsemblPlants"/>
        </authorList>
    </citation>
    <scope>IDENTIFICATION</scope>
</reference>
<accession>I1Q7H2</accession>
<dbReference type="AlphaFoldDB" id="I1Q7H2"/>